<evidence type="ECO:0000313" key="2">
    <source>
        <dbReference type="EMBL" id="CAF3509700.1"/>
    </source>
</evidence>
<organism evidence="4 5">
    <name type="scientific">Rotaria socialis</name>
    <dbReference type="NCBI Taxonomy" id="392032"/>
    <lineage>
        <taxon>Eukaryota</taxon>
        <taxon>Metazoa</taxon>
        <taxon>Spiralia</taxon>
        <taxon>Gnathifera</taxon>
        <taxon>Rotifera</taxon>
        <taxon>Eurotatoria</taxon>
        <taxon>Bdelloidea</taxon>
        <taxon>Philodinida</taxon>
        <taxon>Philodinidae</taxon>
        <taxon>Rotaria</taxon>
    </lineage>
</organism>
<reference evidence="4" key="1">
    <citation type="submission" date="2021-02" db="EMBL/GenBank/DDBJ databases">
        <authorList>
            <person name="Nowell W R."/>
        </authorList>
    </citation>
    <scope>NUCLEOTIDE SEQUENCE</scope>
</reference>
<accession>A0A820UNS2</accession>
<evidence type="ECO:0000313" key="6">
    <source>
        <dbReference type="Proteomes" id="UP000663873"/>
    </source>
</evidence>
<dbReference type="Proteomes" id="UP000663825">
    <property type="component" value="Unassembled WGS sequence"/>
</dbReference>
<dbReference type="Proteomes" id="UP000663851">
    <property type="component" value="Unassembled WGS sequence"/>
</dbReference>
<sequence>MPSVAPPQPVGPRRINVPIPIPTTTTTITKWLTINVHSARATPTRIPQQPLTNITTSSLSTFFVWQYLKAILYI</sequence>
<keyword evidence="6" id="KW-1185">Reference proteome</keyword>
<evidence type="ECO:0000313" key="5">
    <source>
        <dbReference type="Proteomes" id="UP000663851"/>
    </source>
</evidence>
<dbReference type="Proteomes" id="UP000663873">
    <property type="component" value="Unassembled WGS sequence"/>
</dbReference>
<gene>
    <name evidence="4" type="ORF">HFQ381_LOCUS26805</name>
    <name evidence="2" type="ORF">LUA448_LOCUS25800</name>
    <name evidence="1" type="ORF">TIS948_LOCUS4873</name>
    <name evidence="3" type="ORF">UJA718_LOCUS20300</name>
</gene>
<proteinExistence type="predicted"/>
<evidence type="ECO:0000313" key="1">
    <source>
        <dbReference type="EMBL" id="CAF3066916.1"/>
    </source>
</evidence>
<name>A0A820UNS2_9BILA</name>
<dbReference type="EMBL" id="CAJNYD010003446">
    <property type="protein sequence ID" value="CAF3509700.1"/>
    <property type="molecule type" value="Genomic_DNA"/>
</dbReference>
<protein>
    <submittedName>
        <fullName evidence="4">Uncharacterized protein</fullName>
    </submittedName>
</protein>
<dbReference type="EMBL" id="CAJOBO010003303">
    <property type="protein sequence ID" value="CAF4488025.1"/>
    <property type="molecule type" value="Genomic_DNA"/>
</dbReference>
<evidence type="ECO:0000313" key="3">
    <source>
        <dbReference type="EMBL" id="CAF4417494.1"/>
    </source>
</evidence>
<dbReference type="EMBL" id="CAJOBP010003754">
    <property type="protein sequence ID" value="CAF4417494.1"/>
    <property type="molecule type" value="Genomic_DNA"/>
</dbReference>
<evidence type="ECO:0000313" key="4">
    <source>
        <dbReference type="EMBL" id="CAF4488025.1"/>
    </source>
</evidence>
<dbReference type="Proteomes" id="UP000663833">
    <property type="component" value="Unassembled WGS sequence"/>
</dbReference>
<dbReference type="AlphaFoldDB" id="A0A820UNS2"/>
<comment type="caution">
    <text evidence="4">The sequence shown here is derived from an EMBL/GenBank/DDBJ whole genome shotgun (WGS) entry which is preliminary data.</text>
</comment>
<dbReference type="EMBL" id="CAJNXB010000567">
    <property type="protein sequence ID" value="CAF3066916.1"/>
    <property type="molecule type" value="Genomic_DNA"/>
</dbReference>